<gene>
    <name evidence="2" type="ORF">ELQ35_00225</name>
</gene>
<feature type="transmembrane region" description="Helical" evidence="1">
    <location>
        <begin position="59"/>
        <end position="76"/>
    </location>
</feature>
<reference evidence="2 3" key="1">
    <citation type="submission" date="2018-12" db="EMBL/GenBank/DDBJ databases">
        <title>Bacillus chawlae sp. nov., Bacillus glennii sp. nov., and Bacillus saganii sp. nov. Isolated from the Vehicle Assembly Building at Kennedy Space Center where the Viking Spacecraft were Assembled.</title>
        <authorList>
            <person name="Seuylemezian A."/>
            <person name="Vaishampayan P."/>
        </authorList>
    </citation>
    <scope>NUCLEOTIDE SEQUENCE [LARGE SCALE GENOMIC DNA]</scope>
    <source>
        <strain evidence="2 3">L5</strain>
    </source>
</reference>
<accession>A0A433HWB3</accession>
<sequence>MKRLSNLSIIFAVIGVLLFVFASFFPNSFEALIASGFGFLFIGLLLSFGAMFKREKGKTKFLSVVAFFLFSFIIAWNEPFQIVRLLTWLKN</sequence>
<proteinExistence type="predicted"/>
<keyword evidence="3" id="KW-1185">Reference proteome</keyword>
<feature type="transmembrane region" description="Helical" evidence="1">
    <location>
        <begin position="31"/>
        <end position="52"/>
    </location>
</feature>
<evidence type="ECO:0008006" key="4">
    <source>
        <dbReference type="Google" id="ProtNLM"/>
    </source>
</evidence>
<dbReference type="RefSeq" id="WP_126862856.1">
    <property type="nucleotide sequence ID" value="NZ_JAUSTX010000002.1"/>
</dbReference>
<keyword evidence="1" id="KW-0472">Membrane</keyword>
<evidence type="ECO:0000313" key="2">
    <source>
        <dbReference type="EMBL" id="RUQ32565.1"/>
    </source>
</evidence>
<evidence type="ECO:0000256" key="1">
    <source>
        <dbReference type="SAM" id="Phobius"/>
    </source>
</evidence>
<dbReference type="EMBL" id="RYZZ01000001">
    <property type="protein sequence ID" value="RUQ32565.1"/>
    <property type="molecule type" value="Genomic_DNA"/>
</dbReference>
<protein>
    <recommendedName>
        <fullName evidence="4">DUF3953 domain-containing protein</fullName>
    </recommendedName>
</protein>
<keyword evidence="1" id="KW-0812">Transmembrane</keyword>
<organism evidence="2 3">
    <name type="scientific">Peribacillus cavernae</name>
    <dbReference type="NCBI Taxonomy" id="1674310"/>
    <lineage>
        <taxon>Bacteria</taxon>
        <taxon>Bacillati</taxon>
        <taxon>Bacillota</taxon>
        <taxon>Bacilli</taxon>
        <taxon>Bacillales</taxon>
        <taxon>Bacillaceae</taxon>
        <taxon>Peribacillus</taxon>
    </lineage>
</organism>
<dbReference type="OrthoDB" id="2935658at2"/>
<evidence type="ECO:0000313" key="3">
    <source>
        <dbReference type="Proteomes" id="UP000267430"/>
    </source>
</evidence>
<name>A0A433HWB3_9BACI</name>
<comment type="caution">
    <text evidence="2">The sequence shown here is derived from an EMBL/GenBank/DDBJ whole genome shotgun (WGS) entry which is preliminary data.</text>
</comment>
<feature type="transmembrane region" description="Helical" evidence="1">
    <location>
        <begin position="7"/>
        <end position="25"/>
    </location>
</feature>
<dbReference type="AlphaFoldDB" id="A0A433HWB3"/>
<keyword evidence="1" id="KW-1133">Transmembrane helix</keyword>
<dbReference type="Proteomes" id="UP000267430">
    <property type="component" value="Unassembled WGS sequence"/>
</dbReference>